<evidence type="ECO:0000313" key="9">
    <source>
        <dbReference type="EMBL" id="UOF89894.1"/>
    </source>
</evidence>
<keyword evidence="4 7" id="KW-0328">Glycosyltransferase</keyword>
<dbReference type="InterPro" id="IPR035994">
    <property type="entry name" value="Nucleoside_phosphorylase_sf"/>
</dbReference>
<evidence type="ECO:0000256" key="5">
    <source>
        <dbReference type="ARBA" id="ARBA00022679"/>
    </source>
</evidence>
<comment type="similarity">
    <text evidence="3 7">Belongs to the PNP/MTAP phosphorylase family.</text>
</comment>
<feature type="domain" description="Nucleoside phosphorylase" evidence="8">
    <location>
        <begin position="23"/>
        <end position="269"/>
    </location>
</feature>
<dbReference type="NCBIfam" id="TIGR01697">
    <property type="entry name" value="PNPH-PUNA-XAPA"/>
    <property type="match status" value="1"/>
</dbReference>
<dbReference type="Proteomes" id="UP000830167">
    <property type="component" value="Chromosome"/>
</dbReference>
<evidence type="ECO:0000256" key="1">
    <source>
        <dbReference type="ARBA" id="ARBA00002678"/>
    </source>
</evidence>
<proteinExistence type="inferred from homology"/>
<gene>
    <name evidence="9" type="ORF">LSG31_18785</name>
</gene>
<dbReference type="PANTHER" id="PTHR11904">
    <property type="entry name" value="METHYLTHIOADENOSINE/PURINE NUCLEOSIDE PHOSPHORYLASE"/>
    <property type="match status" value="1"/>
</dbReference>
<dbReference type="EMBL" id="CP089291">
    <property type="protein sequence ID" value="UOF89894.1"/>
    <property type="molecule type" value="Genomic_DNA"/>
</dbReference>
<evidence type="ECO:0000256" key="3">
    <source>
        <dbReference type="ARBA" id="ARBA00006751"/>
    </source>
</evidence>
<dbReference type="GO" id="GO:0004731">
    <property type="term" value="F:purine-nucleoside phosphorylase activity"/>
    <property type="evidence" value="ECO:0007669"/>
    <property type="project" value="UniProtKB-EC"/>
</dbReference>
<evidence type="ECO:0000256" key="6">
    <source>
        <dbReference type="ARBA" id="ARBA00048556"/>
    </source>
</evidence>
<comment type="catalytic activity">
    <reaction evidence="6">
        <text>a purine 2'-deoxy-D-ribonucleoside + phosphate = a purine nucleobase + 2-deoxy-alpha-D-ribose 1-phosphate</text>
        <dbReference type="Rhea" id="RHEA:36431"/>
        <dbReference type="ChEBI" id="CHEBI:26386"/>
        <dbReference type="ChEBI" id="CHEBI:43474"/>
        <dbReference type="ChEBI" id="CHEBI:57259"/>
        <dbReference type="ChEBI" id="CHEBI:142361"/>
        <dbReference type="EC" id="2.4.2.1"/>
    </reaction>
</comment>
<dbReference type="InterPro" id="IPR011268">
    <property type="entry name" value="Purine_phosphorylase"/>
</dbReference>
<organism evidence="9 10">
    <name type="scientific">Fodinisporobacter ferrooxydans</name>
    <dbReference type="NCBI Taxonomy" id="2901836"/>
    <lineage>
        <taxon>Bacteria</taxon>
        <taxon>Bacillati</taxon>
        <taxon>Bacillota</taxon>
        <taxon>Bacilli</taxon>
        <taxon>Bacillales</taxon>
        <taxon>Alicyclobacillaceae</taxon>
        <taxon>Fodinisporobacter</taxon>
    </lineage>
</organism>
<dbReference type="PIRSF" id="PIRSF000477">
    <property type="entry name" value="PurNPase"/>
    <property type="match status" value="1"/>
</dbReference>
<evidence type="ECO:0000256" key="2">
    <source>
        <dbReference type="ARBA" id="ARBA00005058"/>
    </source>
</evidence>
<dbReference type="CDD" id="cd09009">
    <property type="entry name" value="PNP-EcPNPII_like"/>
    <property type="match status" value="1"/>
</dbReference>
<evidence type="ECO:0000259" key="8">
    <source>
        <dbReference type="Pfam" id="PF01048"/>
    </source>
</evidence>
<dbReference type="InterPro" id="IPR000845">
    <property type="entry name" value="Nucleoside_phosphorylase_d"/>
</dbReference>
<dbReference type="NCBIfam" id="TIGR01700">
    <property type="entry name" value="PNPH"/>
    <property type="match status" value="1"/>
</dbReference>
<evidence type="ECO:0000256" key="4">
    <source>
        <dbReference type="ARBA" id="ARBA00022676"/>
    </source>
</evidence>
<dbReference type="NCBIfam" id="NF006054">
    <property type="entry name" value="PRK08202.1"/>
    <property type="match status" value="1"/>
</dbReference>
<dbReference type="Pfam" id="PF01048">
    <property type="entry name" value="PNP_UDP_1"/>
    <property type="match status" value="1"/>
</dbReference>
<evidence type="ECO:0000313" key="10">
    <source>
        <dbReference type="Proteomes" id="UP000830167"/>
    </source>
</evidence>
<sequence length="272" mass="29867">MLDTAKLSEARDFIRSKTAVQPTIGLILGSGLGVLAEDIQEAVHIPYREIPHFPISTVEGHKGQLVIGQLCGKAVIALQGRFHYYEGYSADAIAFPVRVMKELGVQTLMVTNAAGGINEEFSVGQLMLIKDHINFSGKNPLIGPNWDTHGPRFPDMSTAYDPEYRALALQIAKELNISMSEGTYIWFSGPSYETPAEIRMSRILGADAVGMSTVPEVIVARHAGIRVIGISCVSNMAAGILEQPLSHQEVMEVTERVREQFVAFVRQFVQRV</sequence>
<comment type="pathway">
    <text evidence="2 7">Purine metabolism; purine nucleoside salvage.</text>
</comment>
<comment type="function">
    <text evidence="1">The purine nucleoside phosphorylases catalyze the phosphorolytic breakdown of the N-glycosidic bond in the beta-(deoxy)ribonucleoside molecules, with the formation of the corresponding free purine bases and pentose-1-phosphate. Cleaves guanosine, inosine, 2'-deoxyguanosine and 2'-deoxyinosine.</text>
</comment>
<protein>
    <recommendedName>
        <fullName evidence="7">Purine nucleoside phosphorylase</fullName>
        <ecNumber evidence="7">2.4.2.1</ecNumber>
    </recommendedName>
    <alternativeName>
        <fullName evidence="7">Inosine-guanosine phosphorylase</fullName>
    </alternativeName>
</protein>
<reference evidence="9" key="1">
    <citation type="submission" date="2021-12" db="EMBL/GenBank/DDBJ databases">
        <title>Alicyclobacillaceae gen. nov., sp. nov., isolated from chalcocite enrichment system.</title>
        <authorList>
            <person name="Jiang Z."/>
        </authorList>
    </citation>
    <scope>NUCLEOTIDE SEQUENCE</scope>
    <source>
        <strain evidence="9">MYW30-H2</strain>
    </source>
</reference>
<dbReference type="RefSeq" id="WP_347436589.1">
    <property type="nucleotide sequence ID" value="NZ_CP089291.1"/>
</dbReference>
<keyword evidence="5 7" id="KW-0808">Transferase</keyword>
<dbReference type="PANTHER" id="PTHR11904:SF9">
    <property type="entry name" value="PURINE NUCLEOSIDE PHOSPHORYLASE-RELATED"/>
    <property type="match status" value="1"/>
</dbReference>
<dbReference type="EC" id="2.4.2.1" evidence="7"/>
<accession>A0ABY4CHX5</accession>
<name>A0ABY4CHX5_9BACL</name>
<dbReference type="Gene3D" id="3.40.50.1580">
    <property type="entry name" value="Nucleoside phosphorylase domain"/>
    <property type="match status" value="1"/>
</dbReference>
<evidence type="ECO:0000256" key="7">
    <source>
        <dbReference type="PIRNR" id="PIRNR000477"/>
    </source>
</evidence>
<keyword evidence="10" id="KW-1185">Reference proteome</keyword>
<dbReference type="SUPFAM" id="SSF53167">
    <property type="entry name" value="Purine and uridine phosphorylases"/>
    <property type="match status" value="1"/>
</dbReference>
<dbReference type="InterPro" id="IPR011270">
    <property type="entry name" value="Pur_Nuc_Pase_Ino/Guo-sp"/>
</dbReference>